<organism evidence="3 4">
    <name type="scientific">Marixanthomonas ophiurae</name>
    <dbReference type="NCBI Taxonomy" id="387659"/>
    <lineage>
        <taxon>Bacteria</taxon>
        <taxon>Pseudomonadati</taxon>
        <taxon>Bacteroidota</taxon>
        <taxon>Flavobacteriia</taxon>
        <taxon>Flavobacteriales</taxon>
        <taxon>Flavobacteriaceae</taxon>
        <taxon>Marixanthomonas</taxon>
    </lineage>
</organism>
<dbReference type="EMBL" id="QVID01000001">
    <property type="protein sequence ID" value="RFN60049.1"/>
    <property type="molecule type" value="Genomic_DNA"/>
</dbReference>
<evidence type="ECO:0000259" key="2">
    <source>
        <dbReference type="Pfam" id="PF00535"/>
    </source>
</evidence>
<keyword evidence="1" id="KW-1133">Transmembrane helix</keyword>
<reference evidence="3 4" key="1">
    <citation type="journal article" date="2007" name="Int. J. Syst. Evol. Microbiol.">
        <title>Marixanthomonas ophiurae gen. nov., sp. nov., a marine bacterium of the family Flavobacteriaceae isolated from a deep-sea brittle star.</title>
        <authorList>
            <person name="Romanenko L.A."/>
            <person name="Uchino M."/>
            <person name="Frolova G.M."/>
            <person name="Mikhailov V.V."/>
        </authorList>
    </citation>
    <scope>NUCLEOTIDE SEQUENCE [LARGE SCALE GENOMIC DNA]</scope>
    <source>
        <strain evidence="3 4">KMM 3046</strain>
    </source>
</reference>
<comment type="caution">
    <text evidence="3">The sequence shown here is derived from an EMBL/GenBank/DDBJ whole genome shotgun (WGS) entry which is preliminary data.</text>
</comment>
<dbReference type="PANTHER" id="PTHR43685">
    <property type="entry name" value="GLYCOSYLTRANSFERASE"/>
    <property type="match status" value="1"/>
</dbReference>
<keyword evidence="1" id="KW-0472">Membrane</keyword>
<feature type="domain" description="Glycosyltransferase 2-like" evidence="2">
    <location>
        <begin position="17"/>
        <end position="186"/>
    </location>
</feature>
<keyword evidence="3" id="KW-0808">Transferase</keyword>
<feature type="transmembrane region" description="Helical" evidence="1">
    <location>
        <begin position="306"/>
        <end position="328"/>
    </location>
</feature>
<dbReference type="Proteomes" id="UP000261082">
    <property type="component" value="Unassembled WGS sequence"/>
</dbReference>
<accession>A0A3E1QD21</accession>
<sequence length="348" mass="41061">MLATMTFTYIFEAMDFSVIIPVYNGADFIVKAYESIVKQNIEDFEILFVDNNSTDNSMEKIKEVQETDTRVKLFEQKVQGAAAARNKGLEHAKGEYVYMFDVDDQIFPNALKKLKSILDEHPKIDAVFGKMKKLHKNTAALEKPEDDTREIIIKEKPYWGLQWLSDLRTVVGPPAFLYRRRVFDTIGSYNISLQTGEDTALDIKLGMLCNVAFIDLYIYVYYKHEQSSIQVVKKNKDRVFMQWPRYVKSHLPFYRNHEVPYEFKRILFKTIFVSIGRMLNLTNGIQERRKLKKQLFQDIKTVKTSFLIRLYLEILVLFNFSYVFKFYIYYWVPALLPSIIKKNDRSLK</sequence>
<dbReference type="InterPro" id="IPR050834">
    <property type="entry name" value="Glycosyltransf_2"/>
</dbReference>
<dbReference type="Gene3D" id="3.90.550.10">
    <property type="entry name" value="Spore Coat Polysaccharide Biosynthesis Protein SpsA, Chain A"/>
    <property type="match status" value="1"/>
</dbReference>
<keyword evidence="4" id="KW-1185">Reference proteome</keyword>
<evidence type="ECO:0000256" key="1">
    <source>
        <dbReference type="SAM" id="Phobius"/>
    </source>
</evidence>
<dbReference type="PANTHER" id="PTHR43685:SF11">
    <property type="entry name" value="GLYCOSYLTRANSFERASE TAGX-RELATED"/>
    <property type="match status" value="1"/>
</dbReference>
<name>A0A3E1QD21_9FLAO</name>
<dbReference type="InterPro" id="IPR029044">
    <property type="entry name" value="Nucleotide-diphossugar_trans"/>
</dbReference>
<proteinExistence type="predicted"/>
<keyword evidence="1" id="KW-0812">Transmembrane</keyword>
<gene>
    <name evidence="3" type="ORF">DZ858_08370</name>
</gene>
<evidence type="ECO:0000313" key="4">
    <source>
        <dbReference type="Proteomes" id="UP000261082"/>
    </source>
</evidence>
<dbReference type="SUPFAM" id="SSF53448">
    <property type="entry name" value="Nucleotide-diphospho-sugar transferases"/>
    <property type="match status" value="1"/>
</dbReference>
<dbReference type="InterPro" id="IPR001173">
    <property type="entry name" value="Glyco_trans_2-like"/>
</dbReference>
<protein>
    <submittedName>
        <fullName evidence="3">Glycosyltransferase</fullName>
    </submittedName>
</protein>
<evidence type="ECO:0000313" key="3">
    <source>
        <dbReference type="EMBL" id="RFN60049.1"/>
    </source>
</evidence>
<dbReference type="GO" id="GO:0016740">
    <property type="term" value="F:transferase activity"/>
    <property type="evidence" value="ECO:0007669"/>
    <property type="project" value="UniProtKB-KW"/>
</dbReference>
<dbReference type="AlphaFoldDB" id="A0A3E1QD21"/>
<dbReference type="Pfam" id="PF00535">
    <property type="entry name" value="Glycos_transf_2"/>
    <property type="match status" value="1"/>
</dbReference>